<evidence type="ECO:0000313" key="2">
    <source>
        <dbReference type="Proteomes" id="UP001287356"/>
    </source>
</evidence>
<evidence type="ECO:0000313" key="1">
    <source>
        <dbReference type="EMBL" id="KAK3383635.1"/>
    </source>
</evidence>
<keyword evidence="2" id="KW-1185">Reference proteome</keyword>
<dbReference type="AlphaFoldDB" id="A0AAE0TY11"/>
<organism evidence="1 2">
    <name type="scientific">Lasiosphaeria ovina</name>
    <dbReference type="NCBI Taxonomy" id="92902"/>
    <lineage>
        <taxon>Eukaryota</taxon>
        <taxon>Fungi</taxon>
        <taxon>Dikarya</taxon>
        <taxon>Ascomycota</taxon>
        <taxon>Pezizomycotina</taxon>
        <taxon>Sordariomycetes</taxon>
        <taxon>Sordariomycetidae</taxon>
        <taxon>Sordariales</taxon>
        <taxon>Lasiosphaeriaceae</taxon>
        <taxon>Lasiosphaeria</taxon>
    </lineage>
</organism>
<gene>
    <name evidence="1" type="ORF">B0T24DRAFT_56566</name>
</gene>
<dbReference type="Proteomes" id="UP001287356">
    <property type="component" value="Unassembled WGS sequence"/>
</dbReference>
<accession>A0AAE0TY11</accession>
<proteinExistence type="predicted"/>
<reference evidence="1" key="2">
    <citation type="submission" date="2023-06" db="EMBL/GenBank/DDBJ databases">
        <authorList>
            <consortium name="Lawrence Berkeley National Laboratory"/>
            <person name="Haridas S."/>
            <person name="Hensen N."/>
            <person name="Bonometti L."/>
            <person name="Westerberg I."/>
            <person name="Brannstrom I.O."/>
            <person name="Guillou S."/>
            <person name="Cros-Aarteil S."/>
            <person name="Calhoun S."/>
            <person name="Kuo A."/>
            <person name="Mondo S."/>
            <person name="Pangilinan J."/>
            <person name="Riley R."/>
            <person name="Labutti K."/>
            <person name="Andreopoulos B."/>
            <person name="Lipzen A."/>
            <person name="Chen C."/>
            <person name="Yanf M."/>
            <person name="Daum C."/>
            <person name="Ng V."/>
            <person name="Clum A."/>
            <person name="Steindorff A."/>
            <person name="Ohm R."/>
            <person name="Martin F."/>
            <person name="Silar P."/>
            <person name="Natvig D."/>
            <person name="Lalanne C."/>
            <person name="Gautier V."/>
            <person name="Ament-Velasquez S.L."/>
            <person name="Kruys A."/>
            <person name="Hutchinson M.I."/>
            <person name="Powell A.J."/>
            <person name="Barry K."/>
            <person name="Miller A.N."/>
            <person name="Grigoriev I.V."/>
            <person name="Debuchy R."/>
            <person name="Gladieux P."/>
            <person name="Thoren M.H."/>
            <person name="Johannesson H."/>
        </authorList>
    </citation>
    <scope>NUCLEOTIDE SEQUENCE</scope>
    <source>
        <strain evidence="1">CBS 958.72</strain>
    </source>
</reference>
<reference evidence="1" key="1">
    <citation type="journal article" date="2023" name="Mol. Phylogenet. Evol.">
        <title>Genome-scale phylogeny and comparative genomics of the fungal order Sordariales.</title>
        <authorList>
            <person name="Hensen N."/>
            <person name="Bonometti L."/>
            <person name="Westerberg I."/>
            <person name="Brannstrom I.O."/>
            <person name="Guillou S."/>
            <person name="Cros-Aarteil S."/>
            <person name="Calhoun S."/>
            <person name="Haridas S."/>
            <person name="Kuo A."/>
            <person name="Mondo S."/>
            <person name="Pangilinan J."/>
            <person name="Riley R."/>
            <person name="LaButti K."/>
            <person name="Andreopoulos B."/>
            <person name="Lipzen A."/>
            <person name="Chen C."/>
            <person name="Yan M."/>
            <person name="Daum C."/>
            <person name="Ng V."/>
            <person name="Clum A."/>
            <person name="Steindorff A."/>
            <person name="Ohm R.A."/>
            <person name="Martin F."/>
            <person name="Silar P."/>
            <person name="Natvig D.O."/>
            <person name="Lalanne C."/>
            <person name="Gautier V."/>
            <person name="Ament-Velasquez S.L."/>
            <person name="Kruys A."/>
            <person name="Hutchinson M.I."/>
            <person name="Powell A.J."/>
            <person name="Barry K."/>
            <person name="Miller A.N."/>
            <person name="Grigoriev I.V."/>
            <person name="Debuchy R."/>
            <person name="Gladieux P."/>
            <person name="Hiltunen Thoren M."/>
            <person name="Johannesson H."/>
        </authorList>
    </citation>
    <scope>NUCLEOTIDE SEQUENCE</scope>
    <source>
        <strain evidence="1">CBS 958.72</strain>
    </source>
</reference>
<protein>
    <submittedName>
        <fullName evidence="1">Uncharacterized protein</fullName>
    </submittedName>
</protein>
<sequence length="207" mass="23887">MPCLPSCAVGKWGPRCAMALRLESANGPRPHPCSGSQMNDATRSAAREPCHKRKRPNLQRNCYLQVTVLAQTKTRSPLSIHCFPFPPPSRHSILTYMRILSQVPIQLISVEISNGQGTDNGHLHLFWAYLCRTYILRCYLHAWWRNGMEESRTVRSIRPYPTYHVGKCHETRNIYTTPDYLAHTPPCMDGQWTLDGRRWAKKTTRRQ</sequence>
<dbReference type="EMBL" id="JAULSN010000001">
    <property type="protein sequence ID" value="KAK3383635.1"/>
    <property type="molecule type" value="Genomic_DNA"/>
</dbReference>
<name>A0AAE0TY11_9PEZI</name>
<comment type="caution">
    <text evidence="1">The sequence shown here is derived from an EMBL/GenBank/DDBJ whole genome shotgun (WGS) entry which is preliminary data.</text>
</comment>